<dbReference type="KEGG" id="ovi:T265_06376"/>
<keyword evidence="3" id="KW-1185">Reference proteome</keyword>
<feature type="compositionally biased region" description="Polar residues" evidence="1">
    <location>
        <begin position="76"/>
        <end position="96"/>
    </location>
</feature>
<protein>
    <submittedName>
        <fullName evidence="2">Uncharacterized protein</fullName>
    </submittedName>
</protein>
<evidence type="ECO:0000313" key="2">
    <source>
        <dbReference type="EMBL" id="KER26326.1"/>
    </source>
</evidence>
<sequence>MWLERKFTARKVRGSNPTSTSRLPLSRLGHPGSIPALVQPSGDSSLVDMLDTEESESRSLKPPKPLCTQRARRGNDSQGGDSRSRTSTTQQLPSTSHHADVSLSVPRGENSLGGSTASLNHSRTLIMEHTREHHGWFSSSDEEQPEGHFVGAQDTLDKYSHRSPQVRSFTPGSVIQHEVSETRPITELRRPNHSPVSTGTTQTSAPDKQAPSERGSREVLTNAERNTDDVTILLSQNDMFRIVWLERELTDRKVRGSSPTSASRLLLSRFGQPDSIPALVQPLGSMAVRHRKGATAE</sequence>
<gene>
    <name evidence="2" type="ORF">T265_06376</name>
</gene>
<feature type="compositionally biased region" description="Polar residues" evidence="1">
    <location>
        <begin position="163"/>
        <end position="173"/>
    </location>
</feature>
<accession>A0A074ZGA9</accession>
<dbReference type="OrthoDB" id="416618at2759"/>
<dbReference type="STRING" id="6198.A0A074ZGA9"/>
<organism evidence="2 3">
    <name type="scientific">Opisthorchis viverrini</name>
    <name type="common">Southeast Asian liver fluke</name>
    <dbReference type="NCBI Taxonomy" id="6198"/>
    <lineage>
        <taxon>Eukaryota</taxon>
        <taxon>Metazoa</taxon>
        <taxon>Spiralia</taxon>
        <taxon>Lophotrochozoa</taxon>
        <taxon>Platyhelminthes</taxon>
        <taxon>Trematoda</taxon>
        <taxon>Digenea</taxon>
        <taxon>Opisthorchiida</taxon>
        <taxon>Opisthorchiata</taxon>
        <taxon>Opisthorchiidae</taxon>
        <taxon>Opisthorchis</taxon>
    </lineage>
</organism>
<feature type="region of interest" description="Disordered" evidence="1">
    <location>
        <begin position="1"/>
        <end position="117"/>
    </location>
</feature>
<dbReference type="AlphaFoldDB" id="A0A074ZGA9"/>
<evidence type="ECO:0000256" key="1">
    <source>
        <dbReference type="SAM" id="MobiDB-lite"/>
    </source>
</evidence>
<proteinExistence type="predicted"/>
<dbReference type="Proteomes" id="UP000054324">
    <property type="component" value="Unassembled WGS sequence"/>
</dbReference>
<name>A0A074ZGA9_OPIVI</name>
<dbReference type="RefSeq" id="XP_009169891.1">
    <property type="nucleotide sequence ID" value="XM_009171627.1"/>
</dbReference>
<evidence type="ECO:0000313" key="3">
    <source>
        <dbReference type="Proteomes" id="UP000054324"/>
    </source>
</evidence>
<reference evidence="2 3" key="1">
    <citation type="submission" date="2013-11" db="EMBL/GenBank/DDBJ databases">
        <title>Opisthorchis viverrini - life in the bile duct.</title>
        <authorList>
            <person name="Young N.D."/>
            <person name="Nagarajan N."/>
            <person name="Lin S.J."/>
            <person name="Korhonen P.K."/>
            <person name="Jex A.R."/>
            <person name="Hall R.S."/>
            <person name="Safavi-Hemami H."/>
            <person name="Kaewkong W."/>
            <person name="Bertrand D."/>
            <person name="Gao S."/>
            <person name="Seet Q."/>
            <person name="Wongkham S."/>
            <person name="Teh B.T."/>
            <person name="Wongkham C."/>
            <person name="Intapan P.M."/>
            <person name="Maleewong W."/>
            <person name="Yang X."/>
            <person name="Hu M."/>
            <person name="Wang Z."/>
            <person name="Hofmann A."/>
            <person name="Sternberg P.W."/>
            <person name="Tan P."/>
            <person name="Wang J."/>
            <person name="Gasser R.B."/>
        </authorList>
    </citation>
    <scope>NUCLEOTIDE SEQUENCE [LARGE SCALE GENOMIC DNA]</scope>
</reference>
<dbReference type="GeneID" id="20320558"/>
<feature type="compositionally biased region" description="Basic and acidic residues" evidence="1">
    <location>
        <begin position="178"/>
        <end position="190"/>
    </location>
</feature>
<feature type="compositionally biased region" description="Polar residues" evidence="1">
    <location>
        <begin position="194"/>
        <end position="206"/>
    </location>
</feature>
<dbReference type="CTD" id="20320558"/>
<dbReference type="EMBL" id="KL596750">
    <property type="protein sequence ID" value="KER26326.1"/>
    <property type="molecule type" value="Genomic_DNA"/>
</dbReference>
<feature type="region of interest" description="Disordered" evidence="1">
    <location>
        <begin position="163"/>
        <end position="218"/>
    </location>
</feature>